<evidence type="ECO:0000313" key="1">
    <source>
        <dbReference type="EMBL" id="DAG01093.1"/>
    </source>
</evidence>
<dbReference type="EMBL" id="BK016186">
    <property type="protein sequence ID" value="DAG01093.1"/>
    <property type="molecule type" value="Genomic_DNA"/>
</dbReference>
<name>A0A8S5V307_9CAUD</name>
<reference evidence="1" key="1">
    <citation type="journal article" date="2021" name="Proc. Natl. Acad. Sci. U.S.A.">
        <title>A Catalog of Tens of Thousands of Viruses from Human Metagenomes Reveals Hidden Associations with Chronic Diseases.</title>
        <authorList>
            <person name="Tisza M.J."/>
            <person name="Buck C.B."/>
        </authorList>
    </citation>
    <scope>NUCLEOTIDE SEQUENCE</scope>
    <source>
        <strain evidence="1">Ct6YY1</strain>
    </source>
</reference>
<sequence>MTGPWQRWFAWHPIRTRQHGWRWLRTVERALHYPPDIPSAPAPYWVYRPTPDNRHETETTND</sequence>
<organism evidence="1">
    <name type="scientific">Siphoviridae sp. ct6YY1</name>
    <dbReference type="NCBI Taxonomy" id="2825343"/>
    <lineage>
        <taxon>Viruses</taxon>
        <taxon>Duplodnaviria</taxon>
        <taxon>Heunggongvirae</taxon>
        <taxon>Uroviricota</taxon>
        <taxon>Caudoviricetes</taxon>
    </lineage>
</organism>
<accession>A0A8S5V307</accession>
<protein>
    <submittedName>
        <fullName evidence="1">Uncharacterized protein</fullName>
    </submittedName>
</protein>
<proteinExistence type="predicted"/>